<name>A0ACC2WD89_9TREE</name>
<comment type="caution">
    <text evidence="1">The sequence shown here is derived from an EMBL/GenBank/DDBJ whole genome shotgun (WGS) entry which is preliminary data.</text>
</comment>
<evidence type="ECO:0000313" key="2">
    <source>
        <dbReference type="Proteomes" id="UP001227268"/>
    </source>
</evidence>
<dbReference type="Proteomes" id="UP001227268">
    <property type="component" value="Unassembled WGS sequence"/>
</dbReference>
<organism evidence="1 2">
    <name type="scientific">Naganishia friedmannii</name>
    <dbReference type="NCBI Taxonomy" id="89922"/>
    <lineage>
        <taxon>Eukaryota</taxon>
        <taxon>Fungi</taxon>
        <taxon>Dikarya</taxon>
        <taxon>Basidiomycota</taxon>
        <taxon>Agaricomycotina</taxon>
        <taxon>Tremellomycetes</taxon>
        <taxon>Filobasidiales</taxon>
        <taxon>Filobasidiaceae</taxon>
        <taxon>Naganishia</taxon>
    </lineage>
</organism>
<gene>
    <name evidence="1" type="ORF">QFC21_000347</name>
</gene>
<dbReference type="EMBL" id="JASBWT010000001">
    <property type="protein sequence ID" value="KAJ9109021.1"/>
    <property type="molecule type" value="Genomic_DNA"/>
</dbReference>
<protein>
    <submittedName>
        <fullName evidence="1">Uncharacterized protein</fullName>
    </submittedName>
</protein>
<accession>A0ACC2WD89</accession>
<sequence length="262" mass="28109">MSTTSVPSSALPMATTSIPGTGNTGIAVPPQVLSIGLGFIASAFCAVALGFFLRMYLIRRRATEAAGGTAPRWIDVFFSLVEHRGSGASNGRNASSGFLFFEPGYPGARRFGGGGGDGKAGREDWVVPTLFECDVEVGEEKGREGQEGELVSSHLQPMTTYSKSLIPGGDASSVLEGTPIGISVLIQMPTAPWHPYHHHTGADEDEIPLPELSIGVLDLRVASAQEERPVVEVEMRRDKKWATRDTEKGQAEAEVVHIEYRR</sequence>
<proteinExistence type="predicted"/>
<evidence type="ECO:0000313" key="1">
    <source>
        <dbReference type="EMBL" id="KAJ9109021.1"/>
    </source>
</evidence>
<keyword evidence="2" id="KW-1185">Reference proteome</keyword>
<reference evidence="1" key="1">
    <citation type="submission" date="2023-04" db="EMBL/GenBank/DDBJ databases">
        <title>Draft Genome sequencing of Naganishia species isolated from polar environments using Oxford Nanopore Technology.</title>
        <authorList>
            <person name="Leo P."/>
            <person name="Venkateswaran K."/>
        </authorList>
    </citation>
    <scope>NUCLEOTIDE SEQUENCE</scope>
    <source>
        <strain evidence="1">MNA-CCFEE 5423</strain>
    </source>
</reference>